<dbReference type="Gene3D" id="3.30.450.20">
    <property type="entry name" value="PAS domain"/>
    <property type="match status" value="1"/>
</dbReference>
<dbReference type="InterPro" id="IPR000014">
    <property type="entry name" value="PAS"/>
</dbReference>
<dbReference type="GO" id="GO:0042391">
    <property type="term" value="P:regulation of membrane potential"/>
    <property type="evidence" value="ECO:0007669"/>
    <property type="project" value="TreeGrafter"/>
</dbReference>
<comment type="caution">
    <text evidence="2">The sequence shown here is derived from an EMBL/GenBank/DDBJ whole genome shotgun (WGS) entry which is preliminary data.</text>
</comment>
<dbReference type="OrthoDB" id="447251at2759"/>
<dbReference type="Proteomes" id="UP000784294">
    <property type="component" value="Unassembled WGS sequence"/>
</dbReference>
<evidence type="ECO:0000259" key="1">
    <source>
        <dbReference type="Pfam" id="PF13426"/>
    </source>
</evidence>
<sequence>MERKFLIANALLPRTPIIFCNDVFCHLCGYTRAEIIQKSACLEFLYGPLTSPNAIKDIRLALSDFEEREITMLLYPKDGTTI</sequence>
<dbReference type="CDD" id="cd00130">
    <property type="entry name" value="PAS"/>
    <property type="match status" value="1"/>
</dbReference>
<dbReference type="EMBL" id="CAAALY010058904">
    <property type="protein sequence ID" value="VEL22888.1"/>
    <property type="molecule type" value="Genomic_DNA"/>
</dbReference>
<accession>A0A3S5BG38</accession>
<feature type="domain" description="PAS" evidence="1">
    <location>
        <begin position="13"/>
        <end position="82"/>
    </location>
</feature>
<dbReference type="GO" id="GO:0005242">
    <property type="term" value="F:inward rectifier potassium channel activity"/>
    <property type="evidence" value="ECO:0007669"/>
    <property type="project" value="TreeGrafter"/>
</dbReference>
<keyword evidence="3" id="KW-1185">Reference proteome</keyword>
<organism evidence="2 3">
    <name type="scientific">Protopolystoma xenopodis</name>
    <dbReference type="NCBI Taxonomy" id="117903"/>
    <lineage>
        <taxon>Eukaryota</taxon>
        <taxon>Metazoa</taxon>
        <taxon>Spiralia</taxon>
        <taxon>Lophotrochozoa</taxon>
        <taxon>Platyhelminthes</taxon>
        <taxon>Monogenea</taxon>
        <taxon>Polyopisthocotylea</taxon>
        <taxon>Polystomatidea</taxon>
        <taxon>Polystomatidae</taxon>
        <taxon>Protopolystoma</taxon>
    </lineage>
</organism>
<proteinExistence type="predicted"/>
<evidence type="ECO:0000313" key="3">
    <source>
        <dbReference type="Proteomes" id="UP000784294"/>
    </source>
</evidence>
<dbReference type="InterPro" id="IPR050818">
    <property type="entry name" value="KCNH_animal-type"/>
</dbReference>
<dbReference type="InterPro" id="IPR035965">
    <property type="entry name" value="PAS-like_dom_sf"/>
</dbReference>
<reference evidence="2" key="1">
    <citation type="submission" date="2018-11" db="EMBL/GenBank/DDBJ databases">
        <authorList>
            <consortium name="Pathogen Informatics"/>
        </authorList>
    </citation>
    <scope>NUCLEOTIDE SEQUENCE</scope>
</reference>
<dbReference type="SUPFAM" id="SSF55785">
    <property type="entry name" value="PYP-like sensor domain (PAS domain)"/>
    <property type="match status" value="1"/>
</dbReference>
<dbReference type="AlphaFoldDB" id="A0A3S5BG38"/>
<dbReference type="GO" id="GO:0005886">
    <property type="term" value="C:plasma membrane"/>
    <property type="evidence" value="ECO:0007669"/>
    <property type="project" value="TreeGrafter"/>
</dbReference>
<evidence type="ECO:0000313" key="2">
    <source>
        <dbReference type="EMBL" id="VEL22888.1"/>
    </source>
</evidence>
<gene>
    <name evidence="2" type="ORF">PXEA_LOCUS16328</name>
</gene>
<name>A0A3S5BG38_9PLAT</name>
<dbReference type="PANTHER" id="PTHR10217">
    <property type="entry name" value="VOLTAGE AND LIGAND GATED POTASSIUM CHANNEL"/>
    <property type="match status" value="1"/>
</dbReference>
<protein>
    <recommendedName>
        <fullName evidence="1">PAS domain-containing protein</fullName>
    </recommendedName>
</protein>
<dbReference type="Pfam" id="PF13426">
    <property type="entry name" value="PAS_9"/>
    <property type="match status" value="1"/>
</dbReference>
<dbReference type="PANTHER" id="PTHR10217:SF548">
    <property type="entry name" value="GH12235P"/>
    <property type="match status" value="1"/>
</dbReference>